<dbReference type="PANTHER" id="PTHR22997">
    <property type="entry name" value="PIH1 DOMAIN-CONTAINING PROTEIN 1"/>
    <property type="match status" value="1"/>
</dbReference>
<name>A0A8C6S8F3_9GOBI</name>
<dbReference type="GO" id="GO:1990904">
    <property type="term" value="C:ribonucleoprotein complex"/>
    <property type="evidence" value="ECO:0007669"/>
    <property type="project" value="TreeGrafter"/>
</dbReference>
<evidence type="ECO:0000259" key="2">
    <source>
        <dbReference type="Pfam" id="PF18201"/>
    </source>
</evidence>
<sequence>MTMPSSGGTGDVLQQVNRFWSMLDDLCQDDPEAYSKLIETCTKGGADFSTAPEIDSCICTEIQGPNQGLLYINLCSWKRVPAPQHPGKPLPLCGGKMEIEENRGQGSYSVLDVAVNPGLLQECKPSRKEMNQLYILLLNFAQKHHNLKLSQLFTLVSSSPKSTSDDLYRRLGFQQSSHMGKEADIGGQIASQTPTSLLQQISSLHTEKEEGIFVAPEPTEHKNKNLIQILSSTFVQPQSPEYQLEVKPDTAGAPRCVELTVELPKVSNMSECQLRISKDDVLLEVEDVYHLLLDFPHLVDEDSATAVFNKKKRQLTLRVNVL</sequence>
<dbReference type="PANTHER" id="PTHR22997:SF6">
    <property type="entry name" value="PIH1 DOMAIN-CONTAINING PROTEIN 2"/>
    <property type="match status" value="1"/>
</dbReference>
<comment type="similarity">
    <text evidence="1">Belongs to the PIH1 family.</text>
</comment>
<protein>
    <submittedName>
        <fullName evidence="3">PIH1 domain containing 2</fullName>
    </submittedName>
</protein>
<dbReference type="Proteomes" id="UP000694523">
    <property type="component" value="Unplaced"/>
</dbReference>
<dbReference type="Pfam" id="PF18201">
    <property type="entry name" value="PIH1_CS"/>
    <property type="match status" value="1"/>
</dbReference>
<dbReference type="InterPro" id="IPR041442">
    <property type="entry name" value="PIH1D1/2/3_CS-like"/>
</dbReference>
<dbReference type="GO" id="GO:0097255">
    <property type="term" value="C:R2TP complex"/>
    <property type="evidence" value="ECO:0007669"/>
    <property type="project" value="TreeGrafter"/>
</dbReference>
<evidence type="ECO:0000313" key="3">
    <source>
        <dbReference type="Ensembl" id="ENSNMLP00000003131.1"/>
    </source>
</evidence>
<dbReference type="InterPro" id="IPR050734">
    <property type="entry name" value="PIH1/Kintoun_subfamily"/>
</dbReference>
<evidence type="ECO:0000313" key="4">
    <source>
        <dbReference type="Proteomes" id="UP000694523"/>
    </source>
</evidence>
<feature type="domain" description="PIH1D1/2/3 CS-like" evidence="2">
    <location>
        <begin position="241"/>
        <end position="322"/>
    </location>
</feature>
<accession>A0A8C6S8F3</accession>
<proteinExistence type="inferred from homology"/>
<dbReference type="AlphaFoldDB" id="A0A8C6S8F3"/>
<dbReference type="Ensembl" id="ENSNMLT00000003598.1">
    <property type="protein sequence ID" value="ENSNMLP00000003131.1"/>
    <property type="gene ID" value="ENSNMLG00000002295.1"/>
</dbReference>
<keyword evidence="4" id="KW-1185">Reference proteome</keyword>
<evidence type="ECO:0000256" key="1">
    <source>
        <dbReference type="ARBA" id="ARBA00008511"/>
    </source>
</evidence>
<organism evidence="3 4">
    <name type="scientific">Neogobius melanostomus</name>
    <name type="common">round goby</name>
    <dbReference type="NCBI Taxonomy" id="47308"/>
    <lineage>
        <taxon>Eukaryota</taxon>
        <taxon>Metazoa</taxon>
        <taxon>Chordata</taxon>
        <taxon>Craniata</taxon>
        <taxon>Vertebrata</taxon>
        <taxon>Euteleostomi</taxon>
        <taxon>Actinopterygii</taxon>
        <taxon>Neopterygii</taxon>
        <taxon>Teleostei</taxon>
        <taxon>Neoteleostei</taxon>
        <taxon>Acanthomorphata</taxon>
        <taxon>Gobiaria</taxon>
        <taxon>Gobiiformes</taxon>
        <taxon>Gobioidei</taxon>
        <taxon>Gobiidae</taxon>
        <taxon>Benthophilinae</taxon>
        <taxon>Neogobiini</taxon>
        <taxon>Neogobius</taxon>
    </lineage>
</organism>
<dbReference type="GO" id="GO:0006364">
    <property type="term" value="P:rRNA processing"/>
    <property type="evidence" value="ECO:0007669"/>
    <property type="project" value="TreeGrafter"/>
</dbReference>
<dbReference type="GO" id="GO:0000492">
    <property type="term" value="P:box C/D snoRNP assembly"/>
    <property type="evidence" value="ECO:0007669"/>
    <property type="project" value="TreeGrafter"/>
</dbReference>
<reference evidence="3" key="2">
    <citation type="submission" date="2025-09" db="UniProtKB">
        <authorList>
            <consortium name="Ensembl"/>
        </authorList>
    </citation>
    <scope>IDENTIFICATION</scope>
</reference>
<dbReference type="GO" id="GO:0005737">
    <property type="term" value="C:cytoplasm"/>
    <property type="evidence" value="ECO:0007669"/>
    <property type="project" value="TreeGrafter"/>
</dbReference>
<reference evidence="3" key="1">
    <citation type="submission" date="2025-08" db="UniProtKB">
        <authorList>
            <consortium name="Ensembl"/>
        </authorList>
    </citation>
    <scope>IDENTIFICATION</scope>
</reference>